<evidence type="ECO:0000313" key="2">
    <source>
        <dbReference type="Proteomes" id="UP000268094"/>
    </source>
</evidence>
<dbReference type="AlphaFoldDB" id="A0A3A8JG26"/>
<organism evidence="1 2">
    <name type="scientific">Corallococcus terminator</name>
    <dbReference type="NCBI Taxonomy" id="2316733"/>
    <lineage>
        <taxon>Bacteria</taxon>
        <taxon>Pseudomonadati</taxon>
        <taxon>Myxococcota</taxon>
        <taxon>Myxococcia</taxon>
        <taxon>Myxococcales</taxon>
        <taxon>Cystobacterineae</taxon>
        <taxon>Myxococcaceae</taxon>
        <taxon>Corallococcus</taxon>
    </lineage>
</organism>
<name>A0A3A8JG26_9BACT</name>
<comment type="caution">
    <text evidence="1">The sequence shown here is derived from an EMBL/GenBank/DDBJ whole genome shotgun (WGS) entry which is preliminary data.</text>
</comment>
<dbReference type="RefSeq" id="WP_120540469.1">
    <property type="nucleotide sequence ID" value="NZ_RAVZ01000051.1"/>
</dbReference>
<protein>
    <submittedName>
        <fullName evidence="1">Uncharacterized protein</fullName>
    </submittedName>
</protein>
<dbReference type="EMBL" id="RAVZ01000051">
    <property type="protein sequence ID" value="RKG90830.1"/>
    <property type="molecule type" value="Genomic_DNA"/>
</dbReference>
<dbReference type="Proteomes" id="UP000268094">
    <property type="component" value="Unassembled WGS sequence"/>
</dbReference>
<keyword evidence="2" id="KW-1185">Reference proteome</keyword>
<reference evidence="2" key="1">
    <citation type="submission" date="2018-09" db="EMBL/GenBank/DDBJ databases">
        <authorList>
            <person name="Livingstone P.G."/>
            <person name="Whitworth D.E."/>
        </authorList>
    </citation>
    <scope>NUCLEOTIDE SEQUENCE [LARGE SCALE GENOMIC DNA]</scope>
    <source>
        <strain evidence="2">CA054A</strain>
    </source>
</reference>
<accession>A0A3A8JG26</accession>
<gene>
    <name evidence="1" type="ORF">D7V88_10420</name>
</gene>
<evidence type="ECO:0000313" key="1">
    <source>
        <dbReference type="EMBL" id="RKG90830.1"/>
    </source>
</evidence>
<proteinExistence type="predicted"/>
<sequence>MTGTWADVRRLCVAGHFRELVHGSPEDPSLEASRGALPEEEAMRVAAYLRKASVFAVSSGTLDDWFTGRKHVARHHTQTDGVWIWSADLPYYVANYRVAIPEELLQRMRDLDWRCPVLSQQELIAFSNLLQGLLKHRRKQYQKQHRKKQR</sequence>
<dbReference type="OrthoDB" id="5514571at2"/>